<keyword evidence="2" id="KW-1185">Reference proteome</keyword>
<organism evidence="1 2">
    <name type="scientific">Cichlidogyrus casuarinus</name>
    <dbReference type="NCBI Taxonomy" id="1844966"/>
    <lineage>
        <taxon>Eukaryota</taxon>
        <taxon>Metazoa</taxon>
        <taxon>Spiralia</taxon>
        <taxon>Lophotrochozoa</taxon>
        <taxon>Platyhelminthes</taxon>
        <taxon>Monogenea</taxon>
        <taxon>Monopisthocotylea</taxon>
        <taxon>Dactylogyridea</taxon>
        <taxon>Ancyrocephalidae</taxon>
        <taxon>Cichlidogyrus</taxon>
    </lineage>
</organism>
<dbReference type="AlphaFoldDB" id="A0ABD2PPB5"/>
<proteinExistence type="predicted"/>
<accession>A0ABD2PPB5</accession>
<gene>
    <name evidence="1" type="ORF">Ciccas_012448</name>
</gene>
<reference evidence="1 2" key="1">
    <citation type="submission" date="2024-11" db="EMBL/GenBank/DDBJ databases">
        <title>Adaptive evolution of stress response genes in parasites aligns with host niche diversity.</title>
        <authorList>
            <person name="Hahn C."/>
            <person name="Resl P."/>
        </authorList>
    </citation>
    <scope>NUCLEOTIDE SEQUENCE [LARGE SCALE GENOMIC DNA]</scope>
    <source>
        <strain evidence="1">EGGRZ-B1_66</strain>
        <tissue evidence="1">Body</tissue>
    </source>
</reference>
<protein>
    <submittedName>
        <fullName evidence="1">Uncharacterized protein</fullName>
    </submittedName>
</protein>
<feature type="non-terminal residue" evidence="1">
    <location>
        <position position="1092"/>
    </location>
</feature>
<dbReference type="EMBL" id="JBJKFK010004412">
    <property type="protein sequence ID" value="KAL3309010.1"/>
    <property type="molecule type" value="Genomic_DNA"/>
</dbReference>
<dbReference type="PANTHER" id="PTHR47018">
    <property type="entry name" value="CXC DOMAIN-CONTAINING PROTEIN-RELATED"/>
    <property type="match status" value="1"/>
</dbReference>
<comment type="caution">
    <text evidence="1">The sequence shown here is derived from an EMBL/GenBank/DDBJ whole genome shotgun (WGS) entry which is preliminary data.</text>
</comment>
<sequence>MIALVANNQGETWKNLFASYQLSLVDFADYGFIKTSKYVQSQFDEIALQVLLKTKTGNGSFYALNFADPPILDLKSWKIFQNIELDQKKDLGFKAGLGLRCLLEGLPLHEQSAVLSSVIKAVCNGTETLNKSRNYISDGLADYMVLNSTKRQPDSSALHHRYAATNATPRAIFNSFRVYMESRSLREIDILHKEGIGISSSSTLRIASSLLETLQTFDARIPLNLHRGVFTVFGFDNIDKKQFHGSLQICAQVVVSGSVLEDPPAMQAVKRVLRGQSIEDHQDLDTETELLNSSIETLDERMNVIEKEEPSSSRILAEPPLPVMRDATFKPVFIDLTVQFRVWLFEHSQESNNPLKYFAVLQNSHPTPKKSVIGVFPLFRQRPCLDSVVKFMYNSFICHKQICPSFPFVVGADQPVCALAYKVAWSFQEFAETHPDFSLSLSRVICIPGLLHQQFALMKCIGILLRGSGLLEIAREAQLLTQLQVSKYEDGSVHAREMRNLLTALLVGLDAERKTVYSASQTLIPYPDWLAEQEATNQDYIFVRRFEELVYCLFSLYIGIRLENFDDPTLPNVNDALVNATCYYFAMDRINYSRITATFLCMMNYLKSREPDTYQSAKKGLFLHLTSADSSAVSLDFAVEHVVRIMKNRFKTINLQRDVETESDIRFFKIQPIWESVADIGWEQNTNSHKHHSEQQAQKAKLARQIDFLTKGIHKAACNSGFLQRKNAVLKNANTGESRADFFKKLETFRDIGLESFNRIPSCEEEDRFKFWTPIKSHKIFSQKPLKISTQKEAPNAKIRAFPIEKIGDEEIFPQPSALYNWDGTPYADRKEDAAFAEYLLKQRNPTIFQANSCVIDIQFVLNKTGQWKEKCPNTLRTVCEKKLNSFFAQLRINFQKVFVVHPGAAWQEGREGWWSTIEAFCDNTPVRGSLLDAISSPKQGCSLFNYILNRYDLMFTDKFKVSKDQIFAEFLDEIGISDLNSTIFCLSNLENLVVAVEKFKELGILQRGQILFSYEIDMPNFHKSFKCDFVDIDAKFGDNLHIVDLAHALSGGMHSSPQFKLIGKKILAAKMLDGNIKTFKNFCQGLEDERF</sequence>
<dbReference type="Proteomes" id="UP001626550">
    <property type="component" value="Unassembled WGS sequence"/>
</dbReference>
<evidence type="ECO:0000313" key="2">
    <source>
        <dbReference type="Proteomes" id="UP001626550"/>
    </source>
</evidence>
<name>A0ABD2PPB5_9PLAT</name>
<evidence type="ECO:0000313" key="1">
    <source>
        <dbReference type="EMBL" id="KAL3309010.1"/>
    </source>
</evidence>
<dbReference type="PANTHER" id="PTHR47018:SF3">
    <property type="entry name" value="MYCBP-ASSOCIATED PROTEIN"/>
    <property type="match status" value="1"/>
</dbReference>